<name>A0A2T2NXU0_CORCC</name>
<reference evidence="8 9" key="1">
    <citation type="journal article" date="2018" name="Front. Microbiol.">
        <title>Genome-Wide Analysis of Corynespora cassiicola Leaf Fall Disease Putative Effectors.</title>
        <authorList>
            <person name="Lopez D."/>
            <person name="Ribeiro S."/>
            <person name="Label P."/>
            <person name="Fumanal B."/>
            <person name="Venisse J.S."/>
            <person name="Kohler A."/>
            <person name="de Oliveira R.R."/>
            <person name="Labutti K."/>
            <person name="Lipzen A."/>
            <person name="Lail K."/>
            <person name="Bauer D."/>
            <person name="Ohm R.A."/>
            <person name="Barry K.W."/>
            <person name="Spatafora J."/>
            <person name="Grigoriev I.V."/>
            <person name="Martin F.M."/>
            <person name="Pujade-Renaud V."/>
        </authorList>
    </citation>
    <scope>NUCLEOTIDE SEQUENCE [LARGE SCALE GENOMIC DNA]</scope>
    <source>
        <strain evidence="8 9">Philippines</strain>
    </source>
</reference>
<dbReference type="STRING" id="1448308.A0A2T2NXU0"/>
<dbReference type="OrthoDB" id="5215637at2759"/>
<sequence length="303" mass="31855">MNAIIRLSTVFAFSSSVLAQCYFPNGGEAGSDTACNPNSLVSACCYDGQACLSNGLCVSDPHNETLARLHRGTCTDKNWKSGNCPRQCLDIDNNGVPVYSCNSTGVDSYCCFDNCECSSRWETFSFAEAEPYTITIIGESYTQTHQSTSSAASSTATSAGTTDTTSSMASATVATFASVTSTPSATAASDTESNSSSSTAIGVGVGVGVGAAAIIGAAGFFFWRRRKNRPAPYAGDGTATKPAEIDTEYCPPATKYAYYAEADCDDAHRHYQPILATSEMPATPHEPIELPTSPPVHKTQHPK</sequence>
<evidence type="ECO:0000256" key="2">
    <source>
        <dbReference type="ARBA" id="ARBA00022692"/>
    </source>
</evidence>
<gene>
    <name evidence="8" type="ORF">BS50DRAFT_619081</name>
</gene>
<protein>
    <recommendedName>
        <fullName evidence="10">Mid2 domain-containing protein</fullName>
    </recommendedName>
</protein>
<dbReference type="GO" id="GO:0071944">
    <property type="term" value="C:cell periphery"/>
    <property type="evidence" value="ECO:0007669"/>
    <property type="project" value="UniProtKB-ARBA"/>
</dbReference>
<dbReference type="InterPro" id="IPR051694">
    <property type="entry name" value="Immunoregulatory_rcpt-like"/>
</dbReference>
<evidence type="ECO:0000256" key="1">
    <source>
        <dbReference type="ARBA" id="ARBA00004167"/>
    </source>
</evidence>
<evidence type="ECO:0000256" key="6">
    <source>
        <dbReference type="SAM" id="Phobius"/>
    </source>
</evidence>
<dbReference type="PANTHER" id="PTHR15549">
    <property type="entry name" value="PAIRED IMMUNOGLOBULIN-LIKE TYPE 2 RECEPTOR"/>
    <property type="match status" value="1"/>
</dbReference>
<evidence type="ECO:0000313" key="9">
    <source>
        <dbReference type="Proteomes" id="UP000240883"/>
    </source>
</evidence>
<keyword evidence="9" id="KW-1185">Reference proteome</keyword>
<feature type="chain" id="PRO_5015424122" description="Mid2 domain-containing protein" evidence="7">
    <location>
        <begin position="20"/>
        <end position="303"/>
    </location>
</feature>
<dbReference type="GO" id="GO:0016020">
    <property type="term" value="C:membrane"/>
    <property type="evidence" value="ECO:0007669"/>
    <property type="project" value="UniProtKB-SubCell"/>
</dbReference>
<feature type="transmembrane region" description="Helical" evidence="6">
    <location>
        <begin position="200"/>
        <end position="223"/>
    </location>
</feature>
<evidence type="ECO:0000256" key="7">
    <source>
        <dbReference type="SAM" id="SignalP"/>
    </source>
</evidence>
<dbReference type="AlphaFoldDB" id="A0A2T2NXU0"/>
<keyword evidence="7" id="KW-0732">Signal</keyword>
<comment type="subcellular location">
    <subcellularLocation>
        <location evidence="1">Membrane</location>
        <topology evidence="1">Single-pass membrane protein</topology>
    </subcellularLocation>
</comment>
<keyword evidence="3 6" id="KW-1133">Transmembrane helix</keyword>
<proteinExistence type="predicted"/>
<accession>A0A2T2NXU0</accession>
<dbReference type="Proteomes" id="UP000240883">
    <property type="component" value="Unassembled WGS sequence"/>
</dbReference>
<feature type="signal peptide" evidence="7">
    <location>
        <begin position="1"/>
        <end position="19"/>
    </location>
</feature>
<dbReference type="EMBL" id="KZ678132">
    <property type="protein sequence ID" value="PSN70179.1"/>
    <property type="molecule type" value="Genomic_DNA"/>
</dbReference>
<organism evidence="8 9">
    <name type="scientific">Corynespora cassiicola Philippines</name>
    <dbReference type="NCBI Taxonomy" id="1448308"/>
    <lineage>
        <taxon>Eukaryota</taxon>
        <taxon>Fungi</taxon>
        <taxon>Dikarya</taxon>
        <taxon>Ascomycota</taxon>
        <taxon>Pezizomycotina</taxon>
        <taxon>Dothideomycetes</taxon>
        <taxon>Pleosporomycetidae</taxon>
        <taxon>Pleosporales</taxon>
        <taxon>Corynesporascaceae</taxon>
        <taxon>Corynespora</taxon>
    </lineage>
</organism>
<evidence type="ECO:0000256" key="5">
    <source>
        <dbReference type="SAM" id="MobiDB-lite"/>
    </source>
</evidence>
<evidence type="ECO:0008006" key="10">
    <source>
        <dbReference type="Google" id="ProtNLM"/>
    </source>
</evidence>
<keyword evidence="4 6" id="KW-0472">Membrane</keyword>
<dbReference type="PANTHER" id="PTHR15549:SF26">
    <property type="entry name" value="AXIAL BUDDING PATTERN PROTEIN 2-RELATED"/>
    <property type="match status" value="1"/>
</dbReference>
<evidence type="ECO:0000256" key="4">
    <source>
        <dbReference type="ARBA" id="ARBA00023136"/>
    </source>
</evidence>
<evidence type="ECO:0000313" key="8">
    <source>
        <dbReference type="EMBL" id="PSN70179.1"/>
    </source>
</evidence>
<evidence type="ECO:0000256" key="3">
    <source>
        <dbReference type="ARBA" id="ARBA00022989"/>
    </source>
</evidence>
<feature type="region of interest" description="Disordered" evidence="5">
    <location>
        <begin position="278"/>
        <end position="303"/>
    </location>
</feature>
<keyword evidence="2 6" id="KW-0812">Transmembrane</keyword>